<gene>
    <name evidence="2" type="ORF">CDOO_06250</name>
</gene>
<dbReference type="SUPFAM" id="SSF55729">
    <property type="entry name" value="Acyl-CoA N-acyltransferases (Nat)"/>
    <property type="match status" value="1"/>
</dbReference>
<dbReference type="eggNOG" id="COG1670">
    <property type="taxonomic scope" value="Bacteria"/>
</dbReference>
<dbReference type="HOGENOM" id="CLU_013985_1_0_11"/>
<accession>A0A097IFI3</accession>
<sequence>MSAYSQAPSLTGEHVRLEQLTPAHEEDLRAACADGELWKLWYTSVPEPSGIAAQISGHLAAQAAGERAPWAVVDTRSGRAIGVTTYLGLAPEHKRLEIGHTWYAGSAQGTLVNAEAKYLLLTRAIEELQVHRVEWRVHWFNNRSRAAVEKLGAKLDGVLRKHTILANGTVRDTCVYSLIDDDWPTARFALEHRLGLL</sequence>
<protein>
    <submittedName>
        <fullName evidence="2">Amino acid acetyltransferase</fullName>
    </submittedName>
</protein>
<keyword evidence="3" id="KW-1185">Reference proteome</keyword>
<dbReference type="PANTHER" id="PTHR43610:SF1">
    <property type="entry name" value="N-ACETYLTRANSFERASE DOMAIN-CONTAINING PROTEIN"/>
    <property type="match status" value="1"/>
</dbReference>
<reference evidence="2 3" key="1">
    <citation type="submission" date="2013-09" db="EMBL/GenBank/DDBJ databases">
        <title>Complete genome sequence of Corynebacterium doosanense CAU 212(T) (=DSM 45436(T)), isolated from activated sludge.</title>
        <authorList>
            <person name="Schaffert L."/>
            <person name="Albersmeier A."/>
            <person name="Kalinowski J."/>
            <person name="Ruckert C."/>
        </authorList>
    </citation>
    <scope>NUCLEOTIDE SEQUENCE [LARGE SCALE GENOMIC DNA]</scope>
    <source>
        <strain evidence="2 3">CAU 212</strain>
    </source>
</reference>
<dbReference type="PANTHER" id="PTHR43610">
    <property type="entry name" value="BLL6696 PROTEIN"/>
    <property type="match status" value="1"/>
</dbReference>
<proteinExistence type="predicted"/>
<dbReference type="AlphaFoldDB" id="A0A097IFI3"/>
<keyword evidence="2" id="KW-0808">Transferase</keyword>
<evidence type="ECO:0000313" key="2">
    <source>
        <dbReference type="EMBL" id="AIT60901.1"/>
    </source>
</evidence>
<evidence type="ECO:0000313" key="3">
    <source>
        <dbReference type="Proteomes" id="UP000029914"/>
    </source>
</evidence>
<dbReference type="Proteomes" id="UP000029914">
    <property type="component" value="Chromosome"/>
</dbReference>
<dbReference type="Gene3D" id="3.40.630.30">
    <property type="match status" value="1"/>
</dbReference>
<dbReference type="EMBL" id="CP006764">
    <property type="protein sequence ID" value="AIT60901.1"/>
    <property type="molecule type" value="Genomic_DNA"/>
</dbReference>
<dbReference type="OrthoDB" id="9795199at2"/>
<organism evidence="2 3">
    <name type="scientific">Corynebacterium doosanense CAU 212 = DSM 45436</name>
    <dbReference type="NCBI Taxonomy" id="558173"/>
    <lineage>
        <taxon>Bacteria</taxon>
        <taxon>Bacillati</taxon>
        <taxon>Actinomycetota</taxon>
        <taxon>Actinomycetes</taxon>
        <taxon>Mycobacteriales</taxon>
        <taxon>Corynebacteriaceae</taxon>
        <taxon>Corynebacterium</taxon>
    </lineage>
</organism>
<dbReference type="InterPro" id="IPR000182">
    <property type="entry name" value="GNAT_dom"/>
</dbReference>
<dbReference type="KEGG" id="cdo:CDOO_06250"/>
<dbReference type="GO" id="GO:0016747">
    <property type="term" value="F:acyltransferase activity, transferring groups other than amino-acyl groups"/>
    <property type="evidence" value="ECO:0007669"/>
    <property type="project" value="InterPro"/>
</dbReference>
<name>A0A097IFI3_9CORY</name>
<evidence type="ECO:0000259" key="1">
    <source>
        <dbReference type="Pfam" id="PF13302"/>
    </source>
</evidence>
<dbReference type="STRING" id="558173.CDOO_06250"/>
<dbReference type="Pfam" id="PF13302">
    <property type="entry name" value="Acetyltransf_3"/>
    <property type="match status" value="1"/>
</dbReference>
<dbReference type="RefSeq" id="WP_018022585.1">
    <property type="nucleotide sequence ID" value="NZ_AQUX01000009.1"/>
</dbReference>
<dbReference type="InterPro" id="IPR016181">
    <property type="entry name" value="Acyl_CoA_acyltransferase"/>
</dbReference>
<feature type="domain" description="N-acetyltransferase" evidence="1">
    <location>
        <begin position="15"/>
        <end position="154"/>
    </location>
</feature>